<dbReference type="GO" id="GO:0016853">
    <property type="term" value="F:isomerase activity"/>
    <property type="evidence" value="ECO:0007669"/>
    <property type="project" value="UniProtKB-KW"/>
</dbReference>
<comment type="caution">
    <text evidence="1">The sequence shown here is derived from an EMBL/GenBank/DDBJ whole genome shotgun (WGS) entry which is preliminary data.</text>
</comment>
<organism evidence="1 2">
    <name type="scientific">Orientia tsutsugamushi str. TA716</name>
    <dbReference type="NCBI Taxonomy" id="1359175"/>
    <lineage>
        <taxon>Bacteria</taxon>
        <taxon>Pseudomonadati</taxon>
        <taxon>Pseudomonadota</taxon>
        <taxon>Alphaproteobacteria</taxon>
        <taxon>Rickettsiales</taxon>
        <taxon>Rickettsiaceae</taxon>
        <taxon>Rickettsieae</taxon>
        <taxon>Orientia</taxon>
    </lineage>
</organism>
<keyword evidence="1" id="KW-0413">Isomerase</keyword>
<name>A0A0F3P7N9_ORITS</name>
<dbReference type="Proteomes" id="UP000033671">
    <property type="component" value="Unassembled WGS sequence"/>
</dbReference>
<sequence>MQKIINLITIGAIIYVLVTGKFIDFLQTTNNNSNDVVDSSSAATEINSKEPEFNELEGNFFEKSLSKVLINILKTDTGKQLFKNLVHPVEQKSNLAVSSNTKINNIALINYIFDIKDITKIPEAKGPAYCGQTVTISYRITDENDVIIEEKVKTLKLGDTRKADSIDNITVGMRVGEVREAIIPQQYMNLDTVTNQSNSKAYKIQITLQDIASLTSINQNEIRIWDDEIVPYKVPYLCGHFATFDAKISKLDGTVIYDTTSEDQKIEMHLGENDYPMIFSYALFDKIPAGKRTVLTKGKYFRNSLDKEPIKLSYDLQSKLLTDEFFILELFNFQEGSNIQ</sequence>
<dbReference type="AlphaFoldDB" id="A0A0F3P7N9"/>
<gene>
    <name evidence="1" type="ORF">OTSTA716_0817</name>
</gene>
<reference evidence="1 2" key="1">
    <citation type="submission" date="2015-01" db="EMBL/GenBank/DDBJ databases">
        <title>Genome Sequencing of Rickettsiales.</title>
        <authorList>
            <person name="Daugherty S.C."/>
            <person name="Su Q."/>
            <person name="Abolude K."/>
            <person name="Beier-Sexton M."/>
            <person name="Carlyon J.A."/>
            <person name="Carter R."/>
            <person name="Day N.P."/>
            <person name="Dumler S.J."/>
            <person name="Dyachenko V."/>
            <person name="Godinez A."/>
            <person name="Kurtti T.J."/>
            <person name="Lichay M."/>
            <person name="Mullins K.E."/>
            <person name="Ott S."/>
            <person name="Pappas-Brown V."/>
            <person name="Paris D.H."/>
            <person name="Patel P."/>
            <person name="Richards A.L."/>
            <person name="Sadzewicz L."/>
            <person name="Sears K."/>
            <person name="Seidman D."/>
            <person name="Sengamalay N."/>
            <person name="Stenos J."/>
            <person name="Tallon L.J."/>
            <person name="Vincent G."/>
            <person name="Fraser C.M."/>
            <person name="Munderloh U."/>
            <person name="Dunning-Hotopp J.C."/>
        </authorList>
    </citation>
    <scope>NUCLEOTIDE SEQUENCE [LARGE SCALE GENOMIC DNA]</scope>
    <source>
        <strain evidence="1 2">TA716</strain>
    </source>
</reference>
<dbReference type="RefSeq" id="WP_045916958.1">
    <property type="nucleotide sequence ID" value="NZ_LAOA01000023.1"/>
</dbReference>
<dbReference type="SUPFAM" id="SSF54534">
    <property type="entry name" value="FKBP-like"/>
    <property type="match status" value="1"/>
</dbReference>
<evidence type="ECO:0000313" key="1">
    <source>
        <dbReference type="EMBL" id="KJV76355.1"/>
    </source>
</evidence>
<dbReference type="PATRIC" id="fig|1359175.3.peg.1596"/>
<proteinExistence type="predicted"/>
<evidence type="ECO:0000313" key="2">
    <source>
        <dbReference type="Proteomes" id="UP000033671"/>
    </source>
</evidence>
<accession>A0A0F3P7N9</accession>
<dbReference type="EMBL" id="LAOA01000023">
    <property type="protein sequence ID" value="KJV76355.1"/>
    <property type="molecule type" value="Genomic_DNA"/>
</dbReference>
<protein>
    <submittedName>
        <fullName evidence="1">FKBP-type peptidyl-prolyl cis-trans isomerase family protein</fullName>
    </submittedName>
</protein>